<feature type="signal peptide" evidence="10">
    <location>
        <begin position="1"/>
        <end position="29"/>
    </location>
</feature>
<gene>
    <name evidence="12" type="ORF">FMM02_10010</name>
</gene>
<keyword evidence="4 9" id="KW-0697">Rotamase</keyword>
<dbReference type="Proteomes" id="UP000321857">
    <property type="component" value="Chromosome"/>
</dbReference>
<dbReference type="SUPFAM" id="SSF54534">
    <property type="entry name" value="FKBP-like"/>
    <property type="match status" value="2"/>
</dbReference>
<evidence type="ECO:0000256" key="8">
    <source>
        <dbReference type="ARBA" id="ARBA00031484"/>
    </source>
</evidence>
<dbReference type="Pfam" id="PF09312">
    <property type="entry name" value="SurA_N"/>
    <property type="match status" value="1"/>
</dbReference>
<evidence type="ECO:0000313" key="12">
    <source>
        <dbReference type="EMBL" id="QDP20257.1"/>
    </source>
</evidence>
<dbReference type="InterPro" id="IPR046357">
    <property type="entry name" value="PPIase_dom_sf"/>
</dbReference>
<proteinExistence type="predicted"/>
<evidence type="ECO:0000256" key="4">
    <source>
        <dbReference type="ARBA" id="ARBA00023110"/>
    </source>
</evidence>
<keyword evidence="13" id="KW-1185">Reference proteome</keyword>
<keyword evidence="5" id="KW-0143">Chaperone</keyword>
<dbReference type="InterPro" id="IPR027304">
    <property type="entry name" value="Trigger_fact/SurA_dom_sf"/>
</dbReference>
<dbReference type="Pfam" id="PF00639">
    <property type="entry name" value="Rotamase"/>
    <property type="match status" value="1"/>
</dbReference>
<sequence>MAVKKQLVSRILLGAPLAVGVALASAALAQDAQQPAQRPSSVSTLNLPANPQLFGTALPSVVKATAIVNGEVITQTDIDQRLALLALGAESEIPAEELERVRQQVLRNLIDETLQIQAAKAEEIEITENDIDKTVARVAGNVKQTPEQMASYLKSRGSSIRSIRRQIMGEIAWRRLQAKKIESSTNVGDEEVQAVINKLNASKGSDEYRVGEIFVSANSSNEEKSLANAQQIYAALQQGGSFVGYARQFSEASTAAVGGDLGWVRPEQLPDVLATTVRQMRPGMLSPPIKVQGGYSIIAVQDQRKVLTADPRSAVLTLKQVSIRFPQGTTRAQAEPTVGRFAAATLNVGGCGGADKLAADFNAEVVESDQVKVRDLPPALQDMILEMQIGQATRPFGSIEEGVRVLVLCGRDEVDPTLPSFDQVYAQLNEERVNLRSRRYLRDLRRDAVIDFR</sequence>
<dbReference type="InterPro" id="IPR015391">
    <property type="entry name" value="SurA_N"/>
</dbReference>
<dbReference type="GO" id="GO:0003755">
    <property type="term" value="F:peptidyl-prolyl cis-trans isomerase activity"/>
    <property type="evidence" value="ECO:0007669"/>
    <property type="project" value="UniProtKB-KW"/>
</dbReference>
<dbReference type="AlphaFoldDB" id="A0A516ITP6"/>
<reference evidence="12 13" key="1">
    <citation type="submission" date="2019-07" db="EMBL/GenBank/DDBJ databases">
        <title>Sphingomonas AE3 Genome sequencing and assembly.</title>
        <authorList>
            <person name="Kim H."/>
        </authorList>
    </citation>
    <scope>NUCLEOTIDE SEQUENCE [LARGE SCALE GENOMIC DNA]</scope>
    <source>
        <strain evidence="12 13">AE3</strain>
    </source>
</reference>
<evidence type="ECO:0000256" key="7">
    <source>
        <dbReference type="ARBA" id="ARBA00030642"/>
    </source>
</evidence>
<organism evidence="12 13">
    <name type="scientific">Sphingomonas xanthus</name>
    <dbReference type="NCBI Taxonomy" id="2594473"/>
    <lineage>
        <taxon>Bacteria</taxon>
        <taxon>Pseudomonadati</taxon>
        <taxon>Pseudomonadota</taxon>
        <taxon>Alphaproteobacteria</taxon>
        <taxon>Sphingomonadales</taxon>
        <taxon>Sphingomonadaceae</taxon>
        <taxon>Sphingomonas</taxon>
    </lineage>
</organism>
<evidence type="ECO:0000256" key="1">
    <source>
        <dbReference type="ARBA" id="ARBA00018370"/>
    </source>
</evidence>
<evidence type="ECO:0000256" key="6">
    <source>
        <dbReference type="ARBA" id="ARBA00023235"/>
    </source>
</evidence>
<keyword evidence="6 9" id="KW-0413">Isomerase</keyword>
<dbReference type="PANTHER" id="PTHR47637:SF1">
    <property type="entry name" value="CHAPERONE SURA"/>
    <property type="match status" value="1"/>
</dbReference>
<evidence type="ECO:0000313" key="13">
    <source>
        <dbReference type="Proteomes" id="UP000321857"/>
    </source>
</evidence>
<feature type="domain" description="PpiC" evidence="11">
    <location>
        <begin position="205"/>
        <end position="302"/>
    </location>
</feature>
<evidence type="ECO:0000256" key="5">
    <source>
        <dbReference type="ARBA" id="ARBA00023186"/>
    </source>
</evidence>
<keyword evidence="3" id="KW-0574">Periplasm</keyword>
<feature type="chain" id="PRO_5022098057" description="Parvulin-like PPIase" evidence="10">
    <location>
        <begin position="30"/>
        <end position="453"/>
    </location>
</feature>
<protein>
    <recommendedName>
        <fullName evidence="1">Parvulin-like PPIase</fullName>
    </recommendedName>
    <alternativeName>
        <fullName evidence="7">Peptidyl-prolyl cis-trans isomerase plp</fullName>
    </alternativeName>
    <alternativeName>
        <fullName evidence="8">Rotamase plp</fullName>
    </alternativeName>
</protein>
<accession>A0A516ITP6</accession>
<evidence type="ECO:0000256" key="3">
    <source>
        <dbReference type="ARBA" id="ARBA00022764"/>
    </source>
</evidence>
<evidence type="ECO:0000256" key="2">
    <source>
        <dbReference type="ARBA" id="ARBA00022729"/>
    </source>
</evidence>
<evidence type="ECO:0000256" key="9">
    <source>
        <dbReference type="PROSITE-ProRule" id="PRU00278"/>
    </source>
</evidence>
<evidence type="ECO:0000256" key="10">
    <source>
        <dbReference type="SAM" id="SignalP"/>
    </source>
</evidence>
<dbReference type="SUPFAM" id="SSF109998">
    <property type="entry name" value="Triger factor/SurA peptide-binding domain-like"/>
    <property type="match status" value="1"/>
</dbReference>
<name>A0A516ITP6_9SPHN</name>
<dbReference type="PANTHER" id="PTHR47637">
    <property type="entry name" value="CHAPERONE SURA"/>
    <property type="match status" value="1"/>
</dbReference>
<evidence type="ECO:0000259" key="11">
    <source>
        <dbReference type="PROSITE" id="PS50198"/>
    </source>
</evidence>
<dbReference type="InterPro" id="IPR050280">
    <property type="entry name" value="OMP_Chaperone_SurA"/>
</dbReference>
<dbReference type="PROSITE" id="PS50198">
    <property type="entry name" value="PPIC_PPIASE_2"/>
    <property type="match status" value="1"/>
</dbReference>
<dbReference type="Gene3D" id="3.10.50.40">
    <property type="match status" value="1"/>
</dbReference>
<dbReference type="OrthoDB" id="9791746at2"/>
<keyword evidence="2 10" id="KW-0732">Signal</keyword>
<dbReference type="EMBL" id="CP041659">
    <property type="protein sequence ID" value="QDP20257.1"/>
    <property type="molecule type" value="Genomic_DNA"/>
</dbReference>
<dbReference type="InterPro" id="IPR000297">
    <property type="entry name" value="PPIase_PpiC"/>
</dbReference>
<dbReference type="KEGG" id="sxa:FMM02_10010"/>
<dbReference type="Gene3D" id="1.10.4030.10">
    <property type="entry name" value="Porin chaperone SurA, peptide-binding domain"/>
    <property type="match status" value="1"/>
</dbReference>